<name>A0ABS1VH56_9ACTN</name>
<dbReference type="RefSeq" id="WP_202990361.1">
    <property type="nucleotide sequence ID" value="NZ_JAENHO010000002.1"/>
</dbReference>
<reference evidence="1 2" key="1">
    <citation type="submission" date="2021-01" db="EMBL/GenBank/DDBJ databases">
        <title>Actinoplanes sp. nov. LDG1-01 isolated from lichen.</title>
        <authorList>
            <person name="Saeng-In P."/>
            <person name="Phongsopitanun W."/>
            <person name="Kanchanasin P."/>
            <person name="Yuki M."/>
            <person name="Kudo T."/>
            <person name="Ohkuma M."/>
            <person name="Tanasupawat S."/>
        </authorList>
    </citation>
    <scope>NUCLEOTIDE SEQUENCE [LARGE SCALE GENOMIC DNA]</scope>
    <source>
        <strain evidence="1 2">LDG1-01</strain>
    </source>
</reference>
<dbReference type="Proteomes" id="UP000598996">
    <property type="component" value="Unassembled WGS sequence"/>
</dbReference>
<evidence type="ECO:0000313" key="1">
    <source>
        <dbReference type="EMBL" id="MBL7254013.1"/>
    </source>
</evidence>
<dbReference type="EMBL" id="JAENHO010000002">
    <property type="protein sequence ID" value="MBL7254013.1"/>
    <property type="molecule type" value="Genomic_DNA"/>
</dbReference>
<proteinExistence type="predicted"/>
<protein>
    <recommendedName>
        <fullName evidence="3">YokE-like PH domain-containing protein</fullName>
    </recommendedName>
</protein>
<organism evidence="1 2">
    <name type="scientific">Paractinoplanes lichenicola</name>
    <dbReference type="NCBI Taxonomy" id="2802976"/>
    <lineage>
        <taxon>Bacteria</taxon>
        <taxon>Bacillati</taxon>
        <taxon>Actinomycetota</taxon>
        <taxon>Actinomycetes</taxon>
        <taxon>Micromonosporales</taxon>
        <taxon>Micromonosporaceae</taxon>
        <taxon>Paractinoplanes</taxon>
    </lineage>
</organism>
<sequence length="167" mass="17461">MIFTGSGALAMSDGSILDGDLVQQKLEARAFEYVASYLQTGEQPVAAARAVVGKFSASRLGTVVKQGIALEAGGALAAALTKNRKQFVVVTDRRVLFLPQTFLGGPGKKLLGEVPRDQVTLAETKFGVVSLLRLGFAAGEGVSLTFPRVDRKNAESLAAALEQAPVA</sequence>
<gene>
    <name evidence="1" type="ORF">JKJ07_06785</name>
</gene>
<evidence type="ECO:0008006" key="3">
    <source>
        <dbReference type="Google" id="ProtNLM"/>
    </source>
</evidence>
<accession>A0ABS1VH56</accession>
<evidence type="ECO:0000313" key="2">
    <source>
        <dbReference type="Proteomes" id="UP000598996"/>
    </source>
</evidence>
<comment type="caution">
    <text evidence="1">The sequence shown here is derived from an EMBL/GenBank/DDBJ whole genome shotgun (WGS) entry which is preliminary data.</text>
</comment>
<keyword evidence="2" id="KW-1185">Reference proteome</keyword>